<dbReference type="Pfam" id="PF01026">
    <property type="entry name" value="TatD_DNase"/>
    <property type="match status" value="1"/>
</dbReference>
<keyword evidence="2" id="KW-0378">Hydrolase</keyword>
<feature type="binding site" evidence="3">
    <location>
        <position position="154"/>
    </location>
    <ligand>
        <name>a divalent metal cation</name>
        <dbReference type="ChEBI" id="CHEBI:60240"/>
        <label>2</label>
    </ligand>
</feature>
<evidence type="ECO:0000256" key="3">
    <source>
        <dbReference type="PIRSR" id="PIRSR005902-1"/>
    </source>
</evidence>
<comment type="caution">
    <text evidence="4">The sequence shown here is derived from an EMBL/GenBank/DDBJ whole genome shotgun (WGS) entry which is preliminary data.</text>
</comment>
<organism evidence="4 5">
    <name type="scientific">Mediterraneibacter gnavus (strain ATCC 29149 / DSM 114966 / JCM 6515 / VPI C7-9)</name>
    <name type="common">Ruminococcus gnavus</name>
    <dbReference type="NCBI Taxonomy" id="411470"/>
    <lineage>
        <taxon>Bacteria</taxon>
        <taxon>Bacillati</taxon>
        <taxon>Bacillota</taxon>
        <taxon>Clostridia</taxon>
        <taxon>Lachnospirales</taxon>
        <taxon>Lachnospiraceae</taxon>
        <taxon>Mediterraneibacter</taxon>
    </lineage>
</organism>
<dbReference type="GO" id="GO:0005829">
    <property type="term" value="C:cytosol"/>
    <property type="evidence" value="ECO:0007669"/>
    <property type="project" value="TreeGrafter"/>
</dbReference>
<dbReference type="AlphaFoldDB" id="A7B6E0"/>
<dbReference type="PANTHER" id="PTHR46124">
    <property type="entry name" value="D-AMINOACYL-TRNA DEACYLASE"/>
    <property type="match status" value="1"/>
</dbReference>
<dbReference type="EMBL" id="AAYG02000028">
    <property type="protein sequence ID" value="EDN76473.1"/>
    <property type="molecule type" value="Genomic_DNA"/>
</dbReference>
<feature type="binding site" evidence="3">
    <location>
        <position position="130"/>
    </location>
    <ligand>
        <name>a divalent metal cation</name>
        <dbReference type="ChEBI" id="CHEBI:60240"/>
        <label>2</label>
    </ligand>
</feature>
<dbReference type="InterPro" id="IPR001130">
    <property type="entry name" value="TatD-like"/>
</dbReference>
<dbReference type="CDD" id="cd01310">
    <property type="entry name" value="TatD_DNAse"/>
    <property type="match status" value="1"/>
</dbReference>
<dbReference type="GO" id="GO:0016788">
    <property type="term" value="F:hydrolase activity, acting on ester bonds"/>
    <property type="evidence" value="ECO:0007669"/>
    <property type="project" value="InterPro"/>
</dbReference>
<dbReference type="InterPro" id="IPR015991">
    <property type="entry name" value="TatD/YcfH-like"/>
</dbReference>
<dbReference type="PIRSF" id="PIRSF005902">
    <property type="entry name" value="DNase_TatD"/>
    <property type="match status" value="1"/>
</dbReference>
<dbReference type="GO" id="GO:0046872">
    <property type="term" value="F:metal ion binding"/>
    <property type="evidence" value="ECO:0007669"/>
    <property type="project" value="UniProtKB-KW"/>
</dbReference>
<dbReference type="InterPro" id="IPR018228">
    <property type="entry name" value="DNase_TatD-rel_CS"/>
</dbReference>
<dbReference type="PaxDb" id="411470-RUMGNA_03153"/>
<dbReference type="SUPFAM" id="SSF51556">
    <property type="entry name" value="Metallo-dependent hydrolases"/>
    <property type="match status" value="1"/>
</dbReference>
<proteinExistence type="predicted"/>
<feature type="binding site" evidence="3">
    <location>
        <position position="10"/>
    </location>
    <ligand>
        <name>a divalent metal cation</name>
        <dbReference type="ChEBI" id="CHEBI:60240"/>
        <label>1</label>
    </ligand>
</feature>
<dbReference type="Gene3D" id="3.20.20.140">
    <property type="entry name" value="Metal-dependent hydrolases"/>
    <property type="match status" value="1"/>
</dbReference>
<protein>
    <submittedName>
        <fullName evidence="4">Uncharacterized protein</fullName>
    </submittedName>
</protein>
<dbReference type="PANTHER" id="PTHR46124:SF2">
    <property type="entry name" value="D-AMINOACYL-TRNA DEACYLASE"/>
    <property type="match status" value="1"/>
</dbReference>
<feature type="binding site" evidence="3">
    <location>
        <position position="204"/>
    </location>
    <ligand>
        <name>a divalent metal cation</name>
        <dbReference type="ChEBI" id="CHEBI:60240"/>
        <label>1</label>
    </ligand>
</feature>
<feature type="binding site" evidence="3">
    <location>
        <position position="8"/>
    </location>
    <ligand>
        <name>a divalent metal cation</name>
        <dbReference type="ChEBI" id="CHEBI:60240"/>
        <label>1</label>
    </ligand>
</feature>
<evidence type="ECO:0000256" key="2">
    <source>
        <dbReference type="ARBA" id="ARBA00022801"/>
    </source>
</evidence>
<evidence type="ECO:0000256" key="1">
    <source>
        <dbReference type="ARBA" id="ARBA00022723"/>
    </source>
</evidence>
<evidence type="ECO:0000313" key="5">
    <source>
        <dbReference type="Proteomes" id="UP000004410"/>
    </source>
</evidence>
<dbReference type="InterPro" id="IPR032466">
    <property type="entry name" value="Metal_Hydrolase"/>
</dbReference>
<gene>
    <name evidence="4" type="ORF">RUMGNA_03153</name>
</gene>
<dbReference type="NCBIfam" id="TIGR00010">
    <property type="entry name" value="YchF/TatD family DNA exonuclease"/>
    <property type="match status" value="1"/>
</dbReference>
<keyword evidence="1 3" id="KW-0479">Metal-binding</keyword>
<reference evidence="4 5" key="1">
    <citation type="submission" date="2007-04" db="EMBL/GenBank/DDBJ databases">
        <authorList>
            <person name="Fulton L."/>
            <person name="Clifton S."/>
            <person name="Fulton B."/>
            <person name="Xu J."/>
            <person name="Minx P."/>
            <person name="Pepin K.H."/>
            <person name="Johnson M."/>
            <person name="Thiruvilangam P."/>
            <person name="Bhonagiri V."/>
            <person name="Nash W.E."/>
            <person name="Mardis E.R."/>
            <person name="Wilson R.K."/>
        </authorList>
    </citation>
    <scope>NUCLEOTIDE SEQUENCE [LARGE SCALE GENOMIC DNA]</scope>
    <source>
        <strain evidence="4 5">ATCC 29149</strain>
    </source>
</reference>
<name>A7B6E0_MEDG7</name>
<dbReference type="GO" id="GO:0004536">
    <property type="term" value="F:DNA nuclease activity"/>
    <property type="evidence" value="ECO:0007669"/>
    <property type="project" value="InterPro"/>
</dbReference>
<reference evidence="4 5" key="2">
    <citation type="submission" date="2007-06" db="EMBL/GenBank/DDBJ databases">
        <title>Draft genome sequence of Ruminococcus gnavus (ATCC 29149).</title>
        <authorList>
            <person name="Sudarsanam P."/>
            <person name="Ley R."/>
            <person name="Guruge J."/>
            <person name="Turnbaugh P.J."/>
            <person name="Mahowald M."/>
            <person name="Liep D."/>
            <person name="Gordon J."/>
        </authorList>
    </citation>
    <scope>NUCLEOTIDE SEQUENCE [LARGE SCALE GENOMIC DNA]</scope>
    <source>
        <strain evidence="4 5">ATCC 29149</strain>
    </source>
</reference>
<accession>A7B6E0</accession>
<evidence type="ECO:0000313" key="4">
    <source>
        <dbReference type="EMBL" id="EDN76473.1"/>
    </source>
</evidence>
<sequence>MQMIFDTHAHYDDRQFEEDREELLGSMRENGVELIVDAGSDIASWDKIEQLTDRYPFIYGAIGVHPDEVGELDEEKMKRMEQLLAREKMVAVGEIGLDYYWDKENRDLQKMWFIRQLELAKQLDLPVIIHSREAAADTMEIMKQYAGELSGVIHCFSYSPEQAKEYVKMGFYLGIGGVVTFKNAKKLKEVVQEIPLESLVLETDSPYLAPVPNRGKRNSSLNLVYVAEEIAGLKGISYEEVVRQTTENAKKLYRFKK</sequence>
<dbReference type="PROSITE" id="PS01091">
    <property type="entry name" value="TATD_3"/>
    <property type="match status" value="1"/>
</dbReference>
<dbReference type="Proteomes" id="UP000004410">
    <property type="component" value="Unassembled WGS sequence"/>
</dbReference>
<dbReference type="eggNOG" id="COG0084">
    <property type="taxonomic scope" value="Bacteria"/>
</dbReference>
<feature type="binding site" evidence="3">
    <location>
        <position position="94"/>
    </location>
    <ligand>
        <name>a divalent metal cation</name>
        <dbReference type="ChEBI" id="CHEBI:60240"/>
        <label>1</label>
    </ligand>
</feature>
<dbReference type="FunFam" id="3.20.20.140:FF:000005">
    <property type="entry name" value="TatD family hydrolase"/>
    <property type="match status" value="1"/>
</dbReference>